<keyword evidence="11" id="KW-1185">Reference proteome</keyword>
<keyword evidence="3" id="KW-0732">Signal</keyword>
<keyword evidence="8" id="KW-0472">Membrane</keyword>
<reference evidence="12" key="1">
    <citation type="submission" date="2025-08" db="UniProtKB">
        <authorList>
            <consortium name="RefSeq"/>
        </authorList>
    </citation>
    <scope>IDENTIFICATION</scope>
    <source>
        <tissue evidence="12">Sperm</tissue>
    </source>
</reference>
<evidence type="ECO:0000256" key="5">
    <source>
        <dbReference type="ARBA" id="ARBA00022837"/>
    </source>
</evidence>
<sequence length="84" mass="9288">MKVHVSASQLSVTLQDDLGDPEAFSEALRHVAYVDTRAFPSPGQRIVQLRTNVTCYGEGPCMEIPDVEVVVVVPKPPEPRITLW</sequence>
<dbReference type="PANTHER" id="PTHR14139:SF2">
    <property type="entry name" value="CALSYNTENIN-1"/>
    <property type="match status" value="1"/>
</dbReference>
<evidence type="ECO:0000259" key="10">
    <source>
        <dbReference type="Pfam" id="PF19699"/>
    </source>
</evidence>
<name>A0AAJ7UK51_PETMA</name>
<keyword evidence="6" id="KW-0130">Cell adhesion</keyword>
<dbReference type="KEGG" id="pmrn:116958278"/>
<dbReference type="Pfam" id="PF19699">
    <property type="entry name" value="CLSTN_C"/>
    <property type="match status" value="1"/>
</dbReference>
<evidence type="ECO:0000256" key="9">
    <source>
        <dbReference type="ARBA" id="ARBA00023180"/>
    </source>
</evidence>
<dbReference type="Proteomes" id="UP001318040">
    <property type="component" value="Chromosome 75"/>
</dbReference>
<dbReference type="GO" id="GO:0045211">
    <property type="term" value="C:postsynaptic membrane"/>
    <property type="evidence" value="ECO:0007669"/>
    <property type="project" value="TreeGrafter"/>
</dbReference>
<dbReference type="RefSeq" id="XP_032836701.1">
    <property type="nucleotide sequence ID" value="XM_032980810.1"/>
</dbReference>
<evidence type="ECO:0000313" key="12">
    <source>
        <dbReference type="RefSeq" id="XP_032836701.1"/>
    </source>
</evidence>
<evidence type="ECO:0000256" key="4">
    <source>
        <dbReference type="ARBA" id="ARBA00022737"/>
    </source>
</evidence>
<evidence type="ECO:0000256" key="6">
    <source>
        <dbReference type="ARBA" id="ARBA00022889"/>
    </source>
</evidence>
<dbReference type="AlphaFoldDB" id="A0AAJ7UK51"/>
<dbReference type="GO" id="GO:0050806">
    <property type="term" value="P:positive regulation of synaptic transmission"/>
    <property type="evidence" value="ECO:0007669"/>
    <property type="project" value="TreeGrafter"/>
</dbReference>
<keyword evidence="2" id="KW-0812">Transmembrane</keyword>
<evidence type="ECO:0000256" key="2">
    <source>
        <dbReference type="ARBA" id="ARBA00022692"/>
    </source>
</evidence>
<evidence type="ECO:0000256" key="3">
    <source>
        <dbReference type="ARBA" id="ARBA00022729"/>
    </source>
</evidence>
<dbReference type="PANTHER" id="PTHR14139">
    <property type="entry name" value="CALSYNTENIN"/>
    <property type="match status" value="1"/>
</dbReference>
<keyword evidence="4" id="KW-0677">Repeat</keyword>
<comment type="subcellular location">
    <subcellularLocation>
        <location evidence="1">Membrane</location>
        <topology evidence="1">Single-pass type I membrane protein</topology>
    </subcellularLocation>
</comment>
<dbReference type="InterPro" id="IPR045588">
    <property type="entry name" value="CLSTN_C"/>
</dbReference>
<dbReference type="GO" id="GO:0051965">
    <property type="term" value="P:positive regulation of synapse assembly"/>
    <property type="evidence" value="ECO:0007669"/>
    <property type="project" value="TreeGrafter"/>
</dbReference>
<evidence type="ECO:0000256" key="7">
    <source>
        <dbReference type="ARBA" id="ARBA00022989"/>
    </source>
</evidence>
<gene>
    <name evidence="12" type="primary">LOC116958278</name>
</gene>
<keyword evidence="9" id="KW-0325">Glycoprotein</keyword>
<evidence type="ECO:0000256" key="1">
    <source>
        <dbReference type="ARBA" id="ARBA00004479"/>
    </source>
</evidence>
<keyword evidence="7" id="KW-1133">Transmembrane helix</keyword>
<organism evidence="11 12">
    <name type="scientific">Petromyzon marinus</name>
    <name type="common">Sea lamprey</name>
    <dbReference type="NCBI Taxonomy" id="7757"/>
    <lineage>
        <taxon>Eukaryota</taxon>
        <taxon>Metazoa</taxon>
        <taxon>Chordata</taxon>
        <taxon>Craniata</taxon>
        <taxon>Vertebrata</taxon>
        <taxon>Cyclostomata</taxon>
        <taxon>Hyperoartia</taxon>
        <taxon>Petromyzontiformes</taxon>
        <taxon>Petromyzontidae</taxon>
        <taxon>Petromyzon</taxon>
    </lineage>
</organism>
<keyword evidence="5" id="KW-0106">Calcium</keyword>
<protein>
    <submittedName>
        <fullName evidence="12">Calsyntenin-3-like</fullName>
    </submittedName>
</protein>
<accession>A0AAJ7UK51</accession>
<feature type="domain" description="Calsyntenin C-terminal" evidence="10">
    <location>
        <begin position="2"/>
        <end position="83"/>
    </location>
</feature>
<proteinExistence type="predicted"/>
<dbReference type="GO" id="GO:0009986">
    <property type="term" value="C:cell surface"/>
    <property type="evidence" value="ECO:0007669"/>
    <property type="project" value="TreeGrafter"/>
</dbReference>
<dbReference type="GO" id="GO:0007155">
    <property type="term" value="P:cell adhesion"/>
    <property type="evidence" value="ECO:0007669"/>
    <property type="project" value="UniProtKB-KW"/>
</dbReference>
<evidence type="ECO:0000256" key="8">
    <source>
        <dbReference type="ARBA" id="ARBA00023136"/>
    </source>
</evidence>
<evidence type="ECO:0000313" key="11">
    <source>
        <dbReference type="Proteomes" id="UP001318040"/>
    </source>
</evidence>